<dbReference type="AlphaFoldDB" id="D6XW28"/>
<dbReference type="Proteomes" id="UP000000271">
    <property type="component" value="Chromosome"/>
</dbReference>
<feature type="transmembrane region" description="Helical" evidence="2">
    <location>
        <begin position="32"/>
        <end position="54"/>
    </location>
</feature>
<feature type="compositionally biased region" description="Basic residues" evidence="1">
    <location>
        <begin position="100"/>
        <end position="110"/>
    </location>
</feature>
<evidence type="ECO:0000256" key="1">
    <source>
        <dbReference type="SAM" id="MobiDB-lite"/>
    </source>
</evidence>
<organism evidence="3 4">
    <name type="scientific">Bacillus selenitireducens (strain ATCC 700615 / DSM 15326 / MLS10)</name>
    <dbReference type="NCBI Taxonomy" id="439292"/>
    <lineage>
        <taxon>Bacteria</taxon>
        <taxon>Bacillati</taxon>
        <taxon>Bacillota</taxon>
        <taxon>Bacilli</taxon>
        <taxon>Bacillales</taxon>
        <taxon>Bacillaceae</taxon>
        <taxon>Salisediminibacterium</taxon>
    </lineage>
</organism>
<evidence type="ECO:0000313" key="4">
    <source>
        <dbReference type="Proteomes" id="UP000000271"/>
    </source>
</evidence>
<dbReference type="InterPro" id="IPR048110">
    <property type="entry name" value="SA1362/YqhP-like"/>
</dbReference>
<accession>D6XW28</accession>
<gene>
    <name evidence="3" type="ordered locus">Bsel_2279</name>
</gene>
<keyword evidence="2" id="KW-0812">Transmembrane</keyword>
<dbReference type="HOGENOM" id="CLU_148482_0_0_9"/>
<dbReference type="STRING" id="439292.Bsel_2279"/>
<evidence type="ECO:0000256" key="2">
    <source>
        <dbReference type="SAM" id="Phobius"/>
    </source>
</evidence>
<sequence length="140" mass="15391">MKQLFKSPVLVIILSLALLGIGVQLFTSPGAFFTSILITIGIATLLILLVTRFVMPRMMGGQSGGAYQRAVKQSKRVHSPQQATAKKTPPAGKKNTVSFSKKKQEKKRNSTNRPLVRKPSDVKLTVIEGKKNKKKSRALF</sequence>
<feature type="region of interest" description="Disordered" evidence="1">
    <location>
        <begin position="61"/>
        <end position="140"/>
    </location>
</feature>
<protein>
    <submittedName>
        <fullName evidence="3">Uncharacterized protein</fullName>
    </submittedName>
</protein>
<keyword evidence="4" id="KW-1185">Reference proteome</keyword>
<dbReference type="OrthoDB" id="2989424at2"/>
<evidence type="ECO:0000313" key="3">
    <source>
        <dbReference type="EMBL" id="ADH99782.1"/>
    </source>
</evidence>
<dbReference type="RefSeq" id="WP_013173204.1">
    <property type="nucleotide sequence ID" value="NC_014219.1"/>
</dbReference>
<keyword evidence="2" id="KW-1133">Transmembrane helix</keyword>
<dbReference type="eggNOG" id="ENOG502ZIKV">
    <property type="taxonomic scope" value="Bacteria"/>
</dbReference>
<dbReference type="EMBL" id="CP001791">
    <property type="protein sequence ID" value="ADH99782.1"/>
    <property type="molecule type" value="Genomic_DNA"/>
</dbReference>
<dbReference type="NCBIfam" id="NF041554">
    <property type="entry name" value="SA1362_fam"/>
    <property type="match status" value="1"/>
</dbReference>
<keyword evidence="2" id="KW-0472">Membrane</keyword>
<feature type="compositionally biased region" description="Low complexity" evidence="1">
    <location>
        <begin position="83"/>
        <end position="94"/>
    </location>
</feature>
<feature type="compositionally biased region" description="Basic residues" evidence="1">
    <location>
        <begin position="131"/>
        <end position="140"/>
    </location>
</feature>
<dbReference type="KEGG" id="bse:Bsel_2279"/>
<reference evidence="3" key="1">
    <citation type="submission" date="2009-10" db="EMBL/GenBank/DDBJ databases">
        <title>Complete sequence of Bacillus selenitireducens MLS10.</title>
        <authorList>
            <consortium name="US DOE Joint Genome Institute"/>
            <person name="Lucas S."/>
            <person name="Copeland A."/>
            <person name="Lapidus A."/>
            <person name="Glavina del Rio T."/>
            <person name="Dalin E."/>
            <person name="Tice H."/>
            <person name="Bruce D."/>
            <person name="Goodwin L."/>
            <person name="Pitluck S."/>
            <person name="Sims D."/>
            <person name="Brettin T."/>
            <person name="Detter J.C."/>
            <person name="Han C."/>
            <person name="Larimer F."/>
            <person name="Land M."/>
            <person name="Hauser L."/>
            <person name="Kyrpides N."/>
            <person name="Ovchinnikova G."/>
            <person name="Stolz J."/>
        </authorList>
    </citation>
    <scope>NUCLEOTIDE SEQUENCE [LARGE SCALE GENOMIC DNA]</scope>
    <source>
        <strain evidence="3">MLS10</strain>
    </source>
</reference>
<name>D6XW28_BACIE</name>
<proteinExistence type="predicted"/>
<feature type="transmembrane region" description="Helical" evidence="2">
    <location>
        <begin position="7"/>
        <end position="26"/>
    </location>
</feature>